<sequence length="67" mass="7539">MKAVADTLGVSRSNLIERRKGRSKPRGSYHKAEDAELTHHSQAGRSKANLWLSADRRAPQSRKASRR</sequence>
<feature type="region of interest" description="Disordered" evidence="1">
    <location>
        <begin position="1"/>
        <end position="67"/>
    </location>
</feature>
<evidence type="ECO:0008006" key="4">
    <source>
        <dbReference type="Google" id="ProtNLM"/>
    </source>
</evidence>
<protein>
    <recommendedName>
        <fullName evidence="4">Transposase</fullName>
    </recommendedName>
</protein>
<evidence type="ECO:0000313" key="3">
    <source>
        <dbReference type="Proteomes" id="UP000191988"/>
    </source>
</evidence>
<keyword evidence="3" id="KW-1185">Reference proteome</keyword>
<evidence type="ECO:0000313" key="2">
    <source>
        <dbReference type="EMBL" id="CUX65085.1"/>
    </source>
</evidence>
<organism evidence="2 3">
    <name type="scientific">Agrobacterium tomkonis CFBP 6623</name>
    <dbReference type="NCBI Taxonomy" id="1183432"/>
    <lineage>
        <taxon>Bacteria</taxon>
        <taxon>Pseudomonadati</taxon>
        <taxon>Pseudomonadota</taxon>
        <taxon>Alphaproteobacteria</taxon>
        <taxon>Hyphomicrobiales</taxon>
        <taxon>Rhizobiaceae</taxon>
        <taxon>Rhizobium/Agrobacterium group</taxon>
        <taxon>Agrobacterium</taxon>
        <taxon>Agrobacterium tumefaciens complex</taxon>
    </lineage>
</organism>
<dbReference type="AlphaFoldDB" id="A0A1S7S9K5"/>
<accession>A0A1S7S9K5</accession>
<reference evidence="3" key="1">
    <citation type="submission" date="2016-01" db="EMBL/GenBank/DDBJ databases">
        <authorList>
            <person name="Regsiter A."/>
            <person name="william w."/>
        </authorList>
    </citation>
    <scope>NUCLEOTIDE SEQUENCE [LARGE SCALE GENOMIC DNA]</scope>
    <source>
        <strain evidence="3">CFBP 6623</strain>
    </source>
</reference>
<name>A0A1S7S9K5_9HYPH</name>
<dbReference type="EMBL" id="FBWK01000071">
    <property type="protein sequence ID" value="CUX65085.1"/>
    <property type="molecule type" value="Genomic_DNA"/>
</dbReference>
<dbReference type="Proteomes" id="UP000191988">
    <property type="component" value="Unassembled WGS sequence"/>
</dbReference>
<gene>
    <name evidence="2" type="ORF">AGR3A_pa70017</name>
</gene>
<feature type="compositionally biased region" description="Basic and acidic residues" evidence="1">
    <location>
        <begin position="30"/>
        <end position="39"/>
    </location>
</feature>
<dbReference type="STRING" id="1183432.AGR3A_pa70017"/>
<evidence type="ECO:0000256" key="1">
    <source>
        <dbReference type="SAM" id="MobiDB-lite"/>
    </source>
</evidence>
<feature type="compositionally biased region" description="Basic residues" evidence="1">
    <location>
        <begin position="19"/>
        <end position="29"/>
    </location>
</feature>
<proteinExistence type="predicted"/>